<evidence type="ECO:0000313" key="1">
    <source>
        <dbReference type="EMBL" id="PON85417.1"/>
    </source>
</evidence>
<dbReference type="EMBL" id="JXTC01000148">
    <property type="protein sequence ID" value="PON85417.1"/>
    <property type="molecule type" value="Genomic_DNA"/>
</dbReference>
<dbReference type="Proteomes" id="UP000237000">
    <property type="component" value="Unassembled WGS sequence"/>
</dbReference>
<comment type="caution">
    <text evidence="1">The sequence shown here is derived from an EMBL/GenBank/DDBJ whole genome shotgun (WGS) entry which is preliminary data.</text>
</comment>
<evidence type="ECO:0000313" key="2">
    <source>
        <dbReference type="Proteomes" id="UP000237000"/>
    </source>
</evidence>
<sequence>MTLYLKVAPFHSVIKTFHDSDINLT</sequence>
<accession>A0A2P5EIN5</accession>
<organism evidence="1 2">
    <name type="scientific">Trema orientale</name>
    <name type="common">Charcoal tree</name>
    <name type="synonym">Celtis orientalis</name>
    <dbReference type="NCBI Taxonomy" id="63057"/>
    <lineage>
        <taxon>Eukaryota</taxon>
        <taxon>Viridiplantae</taxon>
        <taxon>Streptophyta</taxon>
        <taxon>Embryophyta</taxon>
        <taxon>Tracheophyta</taxon>
        <taxon>Spermatophyta</taxon>
        <taxon>Magnoliopsida</taxon>
        <taxon>eudicotyledons</taxon>
        <taxon>Gunneridae</taxon>
        <taxon>Pentapetalae</taxon>
        <taxon>rosids</taxon>
        <taxon>fabids</taxon>
        <taxon>Rosales</taxon>
        <taxon>Cannabaceae</taxon>
        <taxon>Trema</taxon>
    </lineage>
</organism>
<proteinExistence type="predicted"/>
<keyword evidence="2" id="KW-1185">Reference proteome</keyword>
<gene>
    <name evidence="1" type="ORF">TorRG33x02_188270</name>
</gene>
<dbReference type="InParanoid" id="A0A2P5EIN5"/>
<protein>
    <submittedName>
        <fullName evidence="1">Uncharacterized protein</fullName>
    </submittedName>
</protein>
<name>A0A2P5EIN5_TREOI</name>
<dbReference type="AlphaFoldDB" id="A0A2P5EIN5"/>
<reference evidence="2" key="1">
    <citation type="submission" date="2016-06" db="EMBL/GenBank/DDBJ databases">
        <title>Parallel loss of symbiosis genes in relatives of nitrogen-fixing non-legume Parasponia.</title>
        <authorList>
            <person name="Van Velzen R."/>
            <person name="Holmer R."/>
            <person name="Bu F."/>
            <person name="Rutten L."/>
            <person name="Van Zeijl A."/>
            <person name="Liu W."/>
            <person name="Santuari L."/>
            <person name="Cao Q."/>
            <person name="Sharma T."/>
            <person name="Shen D."/>
            <person name="Roswanjaya Y."/>
            <person name="Wardhani T."/>
            <person name="Kalhor M.S."/>
            <person name="Jansen J."/>
            <person name="Van den Hoogen J."/>
            <person name="Gungor B."/>
            <person name="Hartog M."/>
            <person name="Hontelez J."/>
            <person name="Verver J."/>
            <person name="Yang W.-C."/>
            <person name="Schijlen E."/>
            <person name="Repin R."/>
            <person name="Schilthuizen M."/>
            <person name="Schranz E."/>
            <person name="Heidstra R."/>
            <person name="Miyata K."/>
            <person name="Fedorova E."/>
            <person name="Kohlen W."/>
            <person name="Bisseling T."/>
            <person name="Smit S."/>
            <person name="Geurts R."/>
        </authorList>
    </citation>
    <scope>NUCLEOTIDE SEQUENCE [LARGE SCALE GENOMIC DNA]</scope>
    <source>
        <strain evidence="2">cv. RG33-2</strain>
    </source>
</reference>